<dbReference type="EMBL" id="CP071518">
    <property type="protein sequence ID" value="QSX77952.1"/>
    <property type="molecule type" value="Genomic_DNA"/>
</dbReference>
<evidence type="ECO:0000313" key="1">
    <source>
        <dbReference type="EMBL" id="QSX77952.1"/>
    </source>
</evidence>
<evidence type="ECO:0000313" key="2">
    <source>
        <dbReference type="Proteomes" id="UP000639274"/>
    </source>
</evidence>
<dbReference type="Proteomes" id="UP000639274">
    <property type="component" value="Chromosome"/>
</dbReference>
<accession>A0A974XY59</accession>
<dbReference type="AlphaFoldDB" id="A0A974XY59"/>
<name>A0A974XY59_9GAMM</name>
<sequence length="79" mass="8043">MQYMVHDPDAPSRLASIEAALVMEDPTALVDLAAGGRTLRIATLLPEAALLGILLQAGGPLAATRVERVPSECCGGCGG</sequence>
<reference evidence="1 2" key="1">
    <citation type="submission" date="2021-03" db="EMBL/GenBank/DDBJ databases">
        <title>Lysobacter sp. nov. isolated from soil of gangwondo yeongwol, south Korea.</title>
        <authorList>
            <person name="Kim K.R."/>
            <person name="Kim K.H."/>
            <person name="Jeon C.O."/>
        </authorList>
    </citation>
    <scope>NUCLEOTIDE SEQUENCE [LARGE SCALE GENOMIC DNA]</scope>
    <source>
        <strain evidence="1 2">R19</strain>
    </source>
</reference>
<dbReference type="RefSeq" id="WP_200615837.1">
    <property type="nucleotide sequence ID" value="NZ_CP071518.1"/>
</dbReference>
<organism evidence="1 2">
    <name type="scientific">Agrilutibacter solisilvae</name>
    <dbReference type="NCBI Taxonomy" id="2763317"/>
    <lineage>
        <taxon>Bacteria</taxon>
        <taxon>Pseudomonadati</taxon>
        <taxon>Pseudomonadota</taxon>
        <taxon>Gammaproteobacteria</taxon>
        <taxon>Lysobacterales</taxon>
        <taxon>Lysobacteraceae</taxon>
        <taxon>Agrilutibacter</taxon>
    </lineage>
</organism>
<protein>
    <submittedName>
        <fullName evidence="1">Uncharacterized protein</fullName>
    </submittedName>
</protein>
<keyword evidence="2" id="KW-1185">Reference proteome</keyword>
<dbReference type="KEGG" id="lsf:I8J32_014675"/>
<gene>
    <name evidence="1" type="ORF">I8J32_014675</name>
</gene>
<proteinExistence type="predicted"/>